<keyword evidence="1" id="KW-0472">Membrane</keyword>
<evidence type="ECO:0000313" key="3">
    <source>
        <dbReference type="Proteomes" id="UP000460290"/>
    </source>
</evidence>
<accession>A0A844Z2U1</accession>
<gene>
    <name evidence="2" type="ORF">GRI35_00265</name>
</gene>
<proteinExistence type="predicted"/>
<evidence type="ECO:0000313" key="2">
    <source>
        <dbReference type="EMBL" id="MXO81804.1"/>
    </source>
</evidence>
<comment type="caution">
    <text evidence="2">The sequence shown here is derived from an EMBL/GenBank/DDBJ whole genome shotgun (WGS) entry which is preliminary data.</text>
</comment>
<dbReference type="AlphaFoldDB" id="A0A844Z2U1"/>
<dbReference type="RefSeq" id="WP_160612169.1">
    <property type="nucleotide sequence ID" value="NZ_JAUFQM010000001.1"/>
</dbReference>
<reference evidence="2 3" key="1">
    <citation type="submission" date="2019-12" db="EMBL/GenBank/DDBJ databases">
        <title>Genomic-based taxomic classification of the family Erythrobacteraceae.</title>
        <authorList>
            <person name="Xu L."/>
        </authorList>
    </citation>
    <scope>NUCLEOTIDE SEQUENCE [LARGE SCALE GENOMIC DNA]</scope>
    <source>
        <strain evidence="2 3">KCTC 42006</strain>
    </source>
</reference>
<dbReference type="Proteomes" id="UP000460290">
    <property type="component" value="Unassembled WGS sequence"/>
</dbReference>
<sequence length="48" mass="4934">MGDALGVRSDGEANPAALPSDDFGLWVGADVSLTAVPSALLAATWKRY</sequence>
<keyword evidence="1" id="KW-0812">Transmembrane</keyword>
<keyword evidence="1" id="KW-1133">Transmembrane helix</keyword>
<evidence type="ECO:0000256" key="1">
    <source>
        <dbReference type="SAM" id="Phobius"/>
    </source>
</evidence>
<keyword evidence="3" id="KW-1185">Reference proteome</keyword>
<name>A0A844Z2U1_9SPHN</name>
<protein>
    <submittedName>
        <fullName evidence="2">Uncharacterized protein</fullName>
    </submittedName>
</protein>
<feature type="transmembrane region" description="Helical" evidence="1">
    <location>
        <begin position="23"/>
        <end position="45"/>
    </location>
</feature>
<organism evidence="2 3">
    <name type="scientific">Pontixanthobacter aestiaquae</name>
    <dbReference type="NCBI Taxonomy" id="1509367"/>
    <lineage>
        <taxon>Bacteria</taxon>
        <taxon>Pseudomonadati</taxon>
        <taxon>Pseudomonadota</taxon>
        <taxon>Alphaproteobacteria</taxon>
        <taxon>Sphingomonadales</taxon>
        <taxon>Erythrobacteraceae</taxon>
        <taxon>Pontixanthobacter</taxon>
    </lineage>
</organism>
<dbReference type="EMBL" id="WTYZ01000001">
    <property type="protein sequence ID" value="MXO81804.1"/>
    <property type="molecule type" value="Genomic_DNA"/>
</dbReference>